<evidence type="ECO:0000313" key="2">
    <source>
        <dbReference type="Proteomes" id="UP001597475"/>
    </source>
</evidence>
<comment type="caution">
    <text evidence="1">The sequence shown here is derived from an EMBL/GenBank/DDBJ whole genome shotgun (WGS) entry which is preliminary data.</text>
</comment>
<evidence type="ECO:0000313" key="1">
    <source>
        <dbReference type="EMBL" id="MFD2609060.1"/>
    </source>
</evidence>
<dbReference type="EMBL" id="JBHUMK010000025">
    <property type="protein sequence ID" value="MFD2609060.1"/>
    <property type="molecule type" value="Genomic_DNA"/>
</dbReference>
<dbReference type="Proteomes" id="UP001597475">
    <property type="component" value="Unassembled WGS sequence"/>
</dbReference>
<dbReference type="RefSeq" id="WP_386844132.1">
    <property type="nucleotide sequence ID" value="NZ_JBHUMK010000025.1"/>
</dbReference>
<reference evidence="2" key="1">
    <citation type="journal article" date="2019" name="Int. J. Syst. Evol. Microbiol.">
        <title>The Global Catalogue of Microorganisms (GCM) 10K type strain sequencing project: providing services to taxonomists for standard genome sequencing and annotation.</title>
        <authorList>
            <consortium name="The Broad Institute Genomics Platform"/>
            <consortium name="The Broad Institute Genome Sequencing Center for Infectious Disease"/>
            <person name="Wu L."/>
            <person name="Ma J."/>
        </authorList>
    </citation>
    <scope>NUCLEOTIDE SEQUENCE [LARGE SCALE GENOMIC DNA]</scope>
    <source>
        <strain evidence="2">KCTC 33842</strain>
    </source>
</reference>
<sequence>MPTDLRFPAPDGTVFQTRAALICTREGSGGQALLAVELDQEMSTEAVNFLNSWQVTNWVRMLPKVMDG</sequence>
<gene>
    <name evidence="1" type="ORF">ACFSR9_06345</name>
</gene>
<name>A0ABW5P1H3_9DEIO</name>
<protein>
    <submittedName>
        <fullName evidence="1">Uncharacterized protein</fullName>
    </submittedName>
</protein>
<proteinExistence type="predicted"/>
<accession>A0ABW5P1H3</accession>
<organism evidence="1 2">
    <name type="scientific">Deinococcus taklimakanensis</name>
    <dbReference type="NCBI Taxonomy" id="536443"/>
    <lineage>
        <taxon>Bacteria</taxon>
        <taxon>Thermotogati</taxon>
        <taxon>Deinococcota</taxon>
        <taxon>Deinococci</taxon>
        <taxon>Deinococcales</taxon>
        <taxon>Deinococcaceae</taxon>
        <taxon>Deinococcus</taxon>
    </lineage>
</organism>
<keyword evidence="2" id="KW-1185">Reference proteome</keyword>